<feature type="compositionally biased region" description="Low complexity" evidence="1">
    <location>
        <begin position="125"/>
        <end position="135"/>
    </location>
</feature>
<name>A0A916YHY4_9SPHN</name>
<feature type="compositionally biased region" description="Acidic residues" evidence="1">
    <location>
        <begin position="136"/>
        <end position="146"/>
    </location>
</feature>
<keyword evidence="2" id="KW-0732">Signal</keyword>
<evidence type="ECO:0008006" key="5">
    <source>
        <dbReference type="Google" id="ProtNLM"/>
    </source>
</evidence>
<feature type="region of interest" description="Disordered" evidence="1">
    <location>
        <begin position="120"/>
        <end position="146"/>
    </location>
</feature>
<proteinExistence type="predicted"/>
<feature type="region of interest" description="Disordered" evidence="1">
    <location>
        <begin position="26"/>
        <end position="52"/>
    </location>
</feature>
<comment type="caution">
    <text evidence="3">The sequence shown here is derived from an EMBL/GenBank/DDBJ whole genome shotgun (WGS) entry which is preliminary data.</text>
</comment>
<dbReference type="Proteomes" id="UP000598997">
    <property type="component" value="Unassembled WGS sequence"/>
</dbReference>
<dbReference type="RefSeq" id="WP_066761171.1">
    <property type="nucleotide sequence ID" value="NZ_BMIO01000005.1"/>
</dbReference>
<sequence>MKKFLAVATLAGALTAAPALAQDEAAAEAPAAEAPAAAPAEEAAAPEATPVTDADLDKFAAAAIKVNEVAQDATLSAEEKQAAMVAAVSGSGLDPHMFNDIATKSQTDETMKARVAEAFARRPAPEAPAAAATAEAETETEEQVGG</sequence>
<evidence type="ECO:0000313" key="4">
    <source>
        <dbReference type="Proteomes" id="UP000598997"/>
    </source>
</evidence>
<dbReference type="EMBL" id="BMIO01000005">
    <property type="protein sequence ID" value="GGD45514.1"/>
    <property type="molecule type" value="Genomic_DNA"/>
</dbReference>
<reference evidence="3 4" key="1">
    <citation type="journal article" date="2014" name="Int. J. Syst. Evol. Microbiol.">
        <title>Complete genome sequence of Corynebacterium casei LMG S-19264T (=DSM 44701T), isolated from a smear-ripened cheese.</title>
        <authorList>
            <consortium name="US DOE Joint Genome Institute (JGI-PGF)"/>
            <person name="Walter F."/>
            <person name="Albersmeier A."/>
            <person name="Kalinowski J."/>
            <person name="Ruckert C."/>
        </authorList>
    </citation>
    <scope>NUCLEOTIDE SEQUENCE [LARGE SCALE GENOMIC DNA]</scope>
    <source>
        <strain evidence="3 4">CGMCC 1.15358</strain>
    </source>
</reference>
<organism evidence="3 4">
    <name type="scientific">Croceicoccus pelagius</name>
    <dbReference type="NCBI Taxonomy" id="1703341"/>
    <lineage>
        <taxon>Bacteria</taxon>
        <taxon>Pseudomonadati</taxon>
        <taxon>Pseudomonadota</taxon>
        <taxon>Alphaproteobacteria</taxon>
        <taxon>Sphingomonadales</taxon>
        <taxon>Erythrobacteraceae</taxon>
        <taxon>Croceicoccus</taxon>
    </lineage>
</organism>
<dbReference type="AlphaFoldDB" id="A0A916YHY4"/>
<dbReference type="OrthoDB" id="7433564at2"/>
<keyword evidence="4" id="KW-1185">Reference proteome</keyword>
<accession>A0A916YHY4</accession>
<feature type="chain" id="PRO_5037915573" description="DUF4168 domain-containing protein" evidence="2">
    <location>
        <begin position="22"/>
        <end position="146"/>
    </location>
</feature>
<feature type="signal peptide" evidence="2">
    <location>
        <begin position="1"/>
        <end position="21"/>
    </location>
</feature>
<protein>
    <recommendedName>
        <fullName evidence="5">DUF4168 domain-containing protein</fullName>
    </recommendedName>
</protein>
<evidence type="ECO:0000256" key="2">
    <source>
        <dbReference type="SAM" id="SignalP"/>
    </source>
</evidence>
<evidence type="ECO:0000256" key="1">
    <source>
        <dbReference type="SAM" id="MobiDB-lite"/>
    </source>
</evidence>
<gene>
    <name evidence="3" type="ORF">GCM10010989_19600</name>
</gene>
<evidence type="ECO:0000313" key="3">
    <source>
        <dbReference type="EMBL" id="GGD45514.1"/>
    </source>
</evidence>